<name>A0ABD1GBJ2_SALDI</name>
<accession>A0ABD1GBJ2</accession>
<feature type="compositionally biased region" description="Basic and acidic residues" evidence="1">
    <location>
        <begin position="117"/>
        <end position="128"/>
    </location>
</feature>
<feature type="region of interest" description="Disordered" evidence="1">
    <location>
        <begin position="58"/>
        <end position="144"/>
    </location>
</feature>
<protein>
    <submittedName>
        <fullName evidence="2">Uncharacterized protein</fullName>
    </submittedName>
</protein>
<evidence type="ECO:0000313" key="3">
    <source>
        <dbReference type="Proteomes" id="UP001567538"/>
    </source>
</evidence>
<organism evidence="2 3">
    <name type="scientific">Salvia divinorum</name>
    <name type="common">Maria pastora</name>
    <name type="synonym">Diviner's sage</name>
    <dbReference type="NCBI Taxonomy" id="28513"/>
    <lineage>
        <taxon>Eukaryota</taxon>
        <taxon>Viridiplantae</taxon>
        <taxon>Streptophyta</taxon>
        <taxon>Embryophyta</taxon>
        <taxon>Tracheophyta</taxon>
        <taxon>Spermatophyta</taxon>
        <taxon>Magnoliopsida</taxon>
        <taxon>eudicotyledons</taxon>
        <taxon>Gunneridae</taxon>
        <taxon>Pentapetalae</taxon>
        <taxon>asterids</taxon>
        <taxon>lamiids</taxon>
        <taxon>Lamiales</taxon>
        <taxon>Lamiaceae</taxon>
        <taxon>Nepetoideae</taxon>
        <taxon>Mentheae</taxon>
        <taxon>Salviinae</taxon>
        <taxon>Salvia</taxon>
        <taxon>Salvia subgen. Calosphace</taxon>
    </lineage>
</organism>
<dbReference type="Proteomes" id="UP001567538">
    <property type="component" value="Unassembled WGS sequence"/>
</dbReference>
<evidence type="ECO:0000313" key="2">
    <source>
        <dbReference type="EMBL" id="KAL1541480.1"/>
    </source>
</evidence>
<evidence type="ECO:0000256" key="1">
    <source>
        <dbReference type="SAM" id="MobiDB-lite"/>
    </source>
</evidence>
<dbReference type="EMBL" id="JBEAFC010000009">
    <property type="protein sequence ID" value="KAL1541480.1"/>
    <property type="molecule type" value="Genomic_DNA"/>
</dbReference>
<dbReference type="AlphaFoldDB" id="A0ABD1GBJ2"/>
<feature type="compositionally biased region" description="Polar residues" evidence="1">
    <location>
        <begin position="135"/>
        <end position="144"/>
    </location>
</feature>
<proteinExistence type="predicted"/>
<sequence>MNKESVEDFGKALVLEPERDGEYQNSVVFGVQLGHWCGSRKVPLLLQEKNLARFECNEGTSQSTEKDAKMAESNLRRGVRKEELEKKQQQNDDEMGKAREVIRDAVITKDTNCDDDEKQKKNTQKAEDVLAYSRAVNQTDSSLQ</sequence>
<comment type="caution">
    <text evidence="2">The sequence shown here is derived from an EMBL/GenBank/DDBJ whole genome shotgun (WGS) entry which is preliminary data.</text>
</comment>
<keyword evidence="3" id="KW-1185">Reference proteome</keyword>
<feature type="compositionally biased region" description="Basic and acidic residues" evidence="1">
    <location>
        <begin position="80"/>
        <end position="107"/>
    </location>
</feature>
<gene>
    <name evidence="2" type="ORF">AAHA92_25693</name>
</gene>
<reference evidence="2 3" key="1">
    <citation type="submission" date="2024-06" db="EMBL/GenBank/DDBJ databases">
        <title>A chromosome level genome sequence of Diviner's sage (Salvia divinorum).</title>
        <authorList>
            <person name="Ford S.A."/>
            <person name="Ro D.-K."/>
            <person name="Ness R.W."/>
            <person name="Phillips M.A."/>
        </authorList>
    </citation>
    <scope>NUCLEOTIDE SEQUENCE [LARGE SCALE GENOMIC DNA]</scope>
    <source>
        <strain evidence="2">SAF-2024a</strain>
        <tissue evidence="2">Leaf</tissue>
    </source>
</reference>